<dbReference type="AlphaFoldDB" id="A0A1I5LI27"/>
<dbReference type="GO" id="GO:0033499">
    <property type="term" value="P:galactose catabolic process via UDP-galactose, Leloir pathway"/>
    <property type="evidence" value="ECO:0007669"/>
    <property type="project" value="TreeGrafter"/>
</dbReference>
<evidence type="ECO:0000256" key="6">
    <source>
        <dbReference type="ARBA" id="ARBA00023235"/>
    </source>
</evidence>
<dbReference type="InterPro" id="IPR018052">
    <property type="entry name" value="Ald1_epimerase_CS"/>
</dbReference>
<evidence type="ECO:0000256" key="5">
    <source>
        <dbReference type="ARBA" id="ARBA00014165"/>
    </source>
</evidence>
<dbReference type="InterPro" id="IPR008183">
    <property type="entry name" value="Aldose_1/G6P_1-epimerase"/>
</dbReference>
<reference evidence="13" key="1">
    <citation type="submission" date="2016-10" db="EMBL/GenBank/DDBJ databases">
        <authorList>
            <person name="Varghese N."/>
            <person name="Submissions S."/>
        </authorList>
    </citation>
    <scope>NUCLEOTIDE SEQUENCE [LARGE SCALE GENOMIC DNA]</scope>
    <source>
        <strain evidence="13">S7</strain>
    </source>
</reference>
<feature type="active site" description="Proton acceptor" evidence="9">
    <location>
        <position position="312"/>
    </location>
</feature>
<evidence type="ECO:0000256" key="9">
    <source>
        <dbReference type="PIRSR" id="PIRSR005096-1"/>
    </source>
</evidence>
<dbReference type="Proteomes" id="UP000198892">
    <property type="component" value="Unassembled WGS sequence"/>
</dbReference>
<evidence type="ECO:0000256" key="2">
    <source>
        <dbReference type="ARBA" id="ARBA00005028"/>
    </source>
</evidence>
<keyword evidence="6 8" id="KW-0413">Isomerase</keyword>
<evidence type="ECO:0000313" key="12">
    <source>
        <dbReference type="EMBL" id="SFO97034.1"/>
    </source>
</evidence>
<evidence type="ECO:0000256" key="3">
    <source>
        <dbReference type="ARBA" id="ARBA00006206"/>
    </source>
</evidence>
<keyword evidence="7 8" id="KW-0119">Carbohydrate metabolism</keyword>
<evidence type="ECO:0000256" key="1">
    <source>
        <dbReference type="ARBA" id="ARBA00001614"/>
    </source>
</evidence>
<keyword evidence="13" id="KW-1185">Reference proteome</keyword>
<comment type="pathway">
    <text evidence="2 8">Carbohydrate metabolism; hexose metabolism.</text>
</comment>
<dbReference type="Pfam" id="PF01263">
    <property type="entry name" value="Aldose_epim"/>
    <property type="match status" value="1"/>
</dbReference>
<protein>
    <recommendedName>
        <fullName evidence="5 8">Aldose 1-epimerase</fullName>
        <ecNumber evidence="4 8">5.1.3.3</ecNumber>
    </recommendedName>
</protein>
<feature type="binding site" evidence="10">
    <location>
        <position position="251"/>
    </location>
    <ligand>
        <name>beta-D-galactose</name>
        <dbReference type="ChEBI" id="CHEBI:27667"/>
    </ligand>
</feature>
<dbReference type="GO" id="GO:0004034">
    <property type="term" value="F:aldose 1-epimerase activity"/>
    <property type="evidence" value="ECO:0007669"/>
    <property type="project" value="UniProtKB-EC"/>
</dbReference>
<evidence type="ECO:0000256" key="11">
    <source>
        <dbReference type="PIRSR" id="PIRSR005096-3"/>
    </source>
</evidence>
<dbReference type="SUPFAM" id="SSF74650">
    <property type="entry name" value="Galactose mutarotase-like"/>
    <property type="match status" value="1"/>
</dbReference>
<dbReference type="Gene3D" id="2.70.98.10">
    <property type="match status" value="1"/>
</dbReference>
<gene>
    <name evidence="12" type="ORF">SAMN05518683_101253</name>
</gene>
<dbReference type="GO" id="GO:0005737">
    <property type="term" value="C:cytoplasm"/>
    <property type="evidence" value="ECO:0007669"/>
    <property type="project" value="TreeGrafter"/>
</dbReference>
<dbReference type="CDD" id="cd09019">
    <property type="entry name" value="galactose_mutarotase_like"/>
    <property type="match status" value="1"/>
</dbReference>
<dbReference type="EC" id="5.1.3.3" evidence="4 8"/>
<dbReference type="GO" id="GO:0030246">
    <property type="term" value="F:carbohydrate binding"/>
    <property type="evidence" value="ECO:0007669"/>
    <property type="project" value="InterPro"/>
</dbReference>
<evidence type="ECO:0000256" key="10">
    <source>
        <dbReference type="PIRSR" id="PIRSR005096-2"/>
    </source>
</evidence>
<dbReference type="PANTHER" id="PTHR10091">
    <property type="entry name" value="ALDOSE-1-EPIMERASE"/>
    <property type="match status" value="1"/>
</dbReference>
<comment type="catalytic activity">
    <reaction evidence="1 8">
        <text>alpha-D-glucose = beta-D-glucose</text>
        <dbReference type="Rhea" id="RHEA:10264"/>
        <dbReference type="ChEBI" id="CHEBI:15903"/>
        <dbReference type="ChEBI" id="CHEBI:17925"/>
        <dbReference type="EC" id="5.1.3.3"/>
    </reaction>
</comment>
<dbReference type="InterPro" id="IPR014718">
    <property type="entry name" value="GH-type_carb-bd"/>
</dbReference>
<dbReference type="UniPathway" id="UPA00242"/>
<feature type="active site" description="Proton donor" evidence="9">
    <location>
        <position position="178"/>
    </location>
</feature>
<dbReference type="PIRSF" id="PIRSF005096">
    <property type="entry name" value="GALM"/>
    <property type="match status" value="1"/>
</dbReference>
<dbReference type="GO" id="GO:0006006">
    <property type="term" value="P:glucose metabolic process"/>
    <property type="evidence" value="ECO:0007669"/>
    <property type="project" value="TreeGrafter"/>
</dbReference>
<dbReference type="InterPro" id="IPR047215">
    <property type="entry name" value="Galactose_mutarotase-like"/>
</dbReference>
<dbReference type="STRING" id="1884432.SAMN05518683_101253"/>
<dbReference type="PANTHER" id="PTHR10091:SF0">
    <property type="entry name" value="GALACTOSE MUTAROTASE"/>
    <property type="match status" value="1"/>
</dbReference>
<feature type="binding site" evidence="11">
    <location>
        <begin position="178"/>
        <end position="180"/>
    </location>
    <ligand>
        <name>beta-D-galactose</name>
        <dbReference type="ChEBI" id="CHEBI:27667"/>
    </ligand>
</feature>
<name>A0A1I5LI27_9BACI</name>
<evidence type="ECO:0000256" key="8">
    <source>
        <dbReference type="PIRNR" id="PIRNR005096"/>
    </source>
</evidence>
<accession>A0A1I5LI27</accession>
<dbReference type="RefSeq" id="WP_093334828.1">
    <property type="nucleotide sequence ID" value="NZ_FOXD01000001.1"/>
</dbReference>
<dbReference type="PROSITE" id="PS00545">
    <property type="entry name" value="ALDOSE_1_EPIMERASE"/>
    <property type="match status" value="1"/>
</dbReference>
<organism evidence="12 13">
    <name type="scientific">Salibacterium halotolerans</name>
    <dbReference type="NCBI Taxonomy" id="1884432"/>
    <lineage>
        <taxon>Bacteria</taxon>
        <taxon>Bacillati</taxon>
        <taxon>Bacillota</taxon>
        <taxon>Bacilli</taxon>
        <taxon>Bacillales</taxon>
        <taxon>Bacillaceae</taxon>
    </lineage>
</organism>
<proteinExistence type="inferred from homology"/>
<evidence type="ECO:0000256" key="4">
    <source>
        <dbReference type="ARBA" id="ARBA00013185"/>
    </source>
</evidence>
<evidence type="ECO:0000313" key="13">
    <source>
        <dbReference type="Proteomes" id="UP000198892"/>
    </source>
</evidence>
<evidence type="ECO:0000256" key="7">
    <source>
        <dbReference type="ARBA" id="ARBA00023277"/>
    </source>
</evidence>
<dbReference type="InterPro" id="IPR015443">
    <property type="entry name" value="Aldose_1-epimerase"/>
</dbReference>
<dbReference type="OrthoDB" id="9779408at2"/>
<sequence>MIKEETIDHWDGEPLIQITMEDDQGVRADVLNFGCRIRGLYVPDKDGKLENVVLAYNDPADYRTDSIFLGAVIGRTAGRIPYGRLQLGDDTHHLSLNEGDHHLHGGTTGFSHRFWNYEVKRDGEEPSVSFHLLSVDGEEGYPGRVDVTVTYTLERQGNLTVEYEAVPERTTWISLTNHTYFNLSGNGRRKLDAHALQAPVECVFELDDTLIPTGTLIQSEGTPFDVREQTKLSGVFGADHPQLDTANGGFDHFFVFEQGRERYVYLSEEESGRTMKVETTEPGAVVYTGNKISGALELEHGKGERYAGICIETQRLPEMFRGLGRPTCLVQAGEAYKAATTFSFGTQ</sequence>
<dbReference type="InterPro" id="IPR011013">
    <property type="entry name" value="Gal_mutarotase_sf_dom"/>
</dbReference>
<comment type="similarity">
    <text evidence="3 8">Belongs to the aldose epimerase family.</text>
</comment>
<dbReference type="EMBL" id="FOXD01000001">
    <property type="protein sequence ID" value="SFO97034.1"/>
    <property type="molecule type" value="Genomic_DNA"/>
</dbReference>